<name>A0ABN0XKM0_9LACT</name>
<dbReference type="Pfam" id="PF21694">
    <property type="entry name" value="DNA_pol3_delta_C"/>
    <property type="match status" value="1"/>
</dbReference>
<proteinExistence type="inferred from homology"/>
<accession>A0ABN0XKM0</accession>
<feature type="domain" description="DNA polymerase III delta N-terminal" evidence="9">
    <location>
        <begin position="21"/>
        <end position="146"/>
    </location>
</feature>
<dbReference type="SUPFAM" id="SSF48019">
    <property type="entry name" value="post-AAA+ oligomerization domain-like"/>
    <property type="match status" value="1"/>
</dbReference>
<reference evidence="11 12" key="1">
    <citation type="journal article" date="2019" name="Int. J. Syst. Evol. Microbiol.">
        <title>The Global Catalogue of Microorganisms (GCM) 10K type strain sequencing project: providing services to taxonomists for standard genome sequencing and annotation.</title>
        <authorList>
            <consortium name="The Broad Institute Genomics Platform"/>
            <consortium name="The Broad Institute Genome Sequencing Center for Infectious Disease"/>
            <person name="Wu L."/>
            <person name="Ma J."/>
        </authorList>
    </citation>
    <scope>NUCLEOTIDE SEQUENCE [LARGE SCALE GENOMIC DNA]</scope>
    <source>
        <strain evidence="11 12">JCM 12662</strain>
    </source>
</reference>
<keyword evidence="12" id="KW-1185">Reference proteome</keyword>
<evidence type="ECO:0000256" key="5">
    <source>
        <dbReference type="ARBA" id="ARBA00022705"/>
    </source>
</evidence>
<dbReference type="RefSeq" id="WP_343755853.1">
    <property type="nucleotide sequence ID" value="NZ_BAAACW010000112.1"/>
</dbReference>
<sequence length="343" mass="39693">MKQATKQLNEIKKKEALHPIYLVWGTETILSEEVVKALTERMRQDGEDDMNMAHFDLNESSIDDVIYEAESYPFFGEKKLIVVHSSYILTGKQAPASIDHNLKLLESYIDNPSDFSILVFLAPYEKLDKRKKVTKQLLKQAEVIDANPVSEQDTGRYLSQYASQAGYDLSREALTLLLQLTDRNLTKARKELDKLMLYHTQNKVISTESIHLLVPKSLEQNIFDLNDRVLRKDVKGSIELYQDLLNQKEEPIKILALMIGEFRLLLQVKILRKKGYQQADIASILKIHPYRVKLAIQKEKRFKQDILSQAHHFLIQSDYEIKSGKAQANLQIELFIWKFSTIS</sequence>
<evidence type="ECO:0000313" key="12">
    <source>
        <dbReference type="Proteomes" id="UP001501166"/>
    </source>
</evidence>
<comment type="similarity">
    <text evidence="7">Belongs to the DNA polymerase HolA subunit family.</text>
</comment>
<comment type="catalytic activity">
    <reaction evidence="8">
        <text>DNA(n) + a 2'-deoxyribonucleoside 5'-triphosphate = DNA(n+1) + diphosphate</text>
        <dbReference type="Rhea" id="RHEA:22508"/>
        <dbReference type="Rhea" id="RHEA-COMP:17339"/>
        <dbReference type="Rhea" id="RHEA-COMP:17340"/>
        <dbReference type="ChEBI" id="CHEBI:33019"/>
        <dbReference type="ChEBI" id="CHEBI:61560"/>
        <dbReference type="ChEBI" id="CHEBI:173112"/>
        <dbReference type="EC" id="2.7.7.7"/>
    </reaction>
</comment>
<dbReference type="Gene3D" id="1.20.272.10">
    <property type="match status" value="1"/>
</dbReference>
<keyword evidence="4" id="KW-0548">Nucleotidyltransferase</keyword>
<protein>
    <recommendedName>
        <fullName evidence="2">DNA polymerase III subunit delta</fullName>
        <ecNumber evidence="1">2.7.7.7</ecNumber>
    </recommendedName>
</protein>
<dbReference type="Proteomes" id="UP001501166">
    <property type="component" value="Unassembled WGS sequence"/>
</dbReference>
<dbReference type="Gene3D" id="1.10.8.60">
    <property type="match status" value="1"/>
</dbReference>
<dbReference type="NCBIfam" id="TIGR01128">
    <property type="entry name" value="holA"/>
    <property type="match status" value="1"/>
</dbReference>
<evidence type="ECO:0000259" key="9">
    <source>
        <dbReference type="Pfam" id="PF06144"/>
    </source>
</evidence>
<dbReference type="InterPro" id="IPR008921">
    <property type="entry name" value="DNA_pol3_clamp-load_cplx_C"/>
</dbReference>
<feature type="domain" description="DNA polymerase III delta subunit-like C-terminal" evidence="10">
    <location>
        <begin position="219"/>
        <end position="339"/>
    </location>
</feature>
<dbReference type="Gene3D" id="3.40.50.300">
    <property type="entry name" value="P-loop containing nucleotide triphosphate hydrolases"/>
    <property type="match status" value="1"/>
</dbReference>
<dbReference type="InterPro" id="IPR010372">
    <property type="entry name" value="DNA_pol3_delta_N"/>
</dbReference>
<dbReference type="EC" id="2.7.7.7" evidence="1"/>
<evidence type="ECO:0000256" key="8">
    <source>
        <dbReference type="ARBA" id="ARBA00049244"/>
    </source>
</evidence>
<dbReference type="InterPro" id="IPR005790">
    <property type="entry name" value="DNA_polIII_delta"/>
</dbReference>
<dbReference type="SUPFAM" id="SSF52540">
    <property type="entry name" value="P-loop containing nucleoside triphosphate hydrolases"/>
    <property type="match status" value="1"/>
</dbReference>
<evidence type="ECO:0000256" key="4">
    <source>
        <dbReference type="ARBA" id="ARBA00022695"/>
    </source>
</evidence>
<evidence type="ECO:0000256" key="2">
    <source>
        <dbReference type="ARBA" id="ARBA00017703"/>
    </source>
</evidence>
<organism evidence="11 12">
    <name type="scientific">Alkalibacterium iburiense</name>
    <dbReference type="NCBI Taxonomy" id="290589"/>
    <lineage>
        <taxon>Bacteria</taxon>
        <taxon>Bacillati</taxon>
        <taxon>Bacillota</taxon>
        <taxon>Bacilli</taxon>
        <taxon>Lactobacillales</taxon>
        <taxon>Carnobacteriaceae</taxon>
        <taxon>Alkalibacterium</taxon>
    </lineage>
</organism>
<comment type="caution">
    <text evidence="11">The sequence shown here is derived from an EMBL/GenBank/DDBJ whole genome shotgun (WGS) entry which is preliminary data.</text>
</comment>
<dbReference type="PANTHER" id="PTHR34388">
    <property type="entry name" value="DNA POLYMERASE III SUBUNIT DELTA"/>
    <property type="match status" value="1"/>
</dbReference>
<evidence type="ECO:0000256" key="6">
    <source>
        <dbReference type="ARBA" id="ARBA00022932"/>
    </source>
</evidence>
<evidence type="ECO:0000256" key="1">
    <source>
        <dbReference type="ARBA" id="ARBA00012417"/>
    </source>
</evidence>
<gene>
    <name evidence="11" type="primary">holA</name>
    <name evidence="11" type="ORF">GCM10008932_17940</name>
</gene>
<keyword evidence="3" id="KW-0808">Transferase</keyword>
<evidence type="ECO:0000256" key="3">
    <source>
        <dbReference type="ARBA" id="ARBA00022679"/>
    </source>
</evidence>
<dbReference type="InterPro" id="IPR027417">
    <property type="entry name" value="P-loop_NTPase"/>
</dbReference>
<evidence type="ECO:0000256" key="7">
    <source>
        <dbReference type="ARBA" id="ARBA00034754"/>
    </source>
</evidence>
<dbReference type="InterPro" id="IPR048466">
    <property type="entry name" value="DNA_pol3_delta-like_C"/>
</dbReference>
<keyword evidence="5" id="KW-0235">DNA replication</keyword>
<dbReference type="PANTHER" id="PTHR34388:SF1">
    <property type="entry name" value="DNA POLYMERASE III SUBUNIT DELTA"/>
    <property type="match status" value="1"/>
</dbReference>
<dbReference type="Pfam" id="PF06144">
    <property type="entry name" value="DNA_pol3_delta"/>
    <property type="match status" value="1"/>
</dbReference>
<keyword evidence="6" id="KW-0239">DNA-directed DNA polymerase</keyword>
<dbReference type="EMBL" id="BAAACW010000112">
    <property type="protein sequence ID" value="GAA0366190.1"/>
    <property type="molecule type" value="Genomic_DNA"/>
</dbReference>
<evidence type="ECO:0000259" key="10">
    <source>
        <dbReference type="Pfam" id="PF21694"/>
    </source>
</evidence>
<evidence type="ECO:0000313" key="11">
    <source>
        <dbReference type="EMBL" id="GAA0366190.1"/>
    </source>
</evidence>